<dbReference type="Proteomes" id="UP000663844">
    <property type="component" value="Unassembled WGS sequence"/>
</dbReference>
<reference evidence="2" key="1">
    <citation type="submission" date="2021-02" db="EMBL/GenBank/DDBJ databases">
        <authorList>
            <person name="Nowell W R."/>
        </authorList>
    </citation>
    <scope>NUCLEOTIDE SEQUENCE</scope>
</reference>
<feature type="non-terminal residue" evidence="2">
    <location>
        <position position="1"/>
    </location>
</feature>
<dbReference type="GO" id="GO:0044550">
    <property type="term" value="P:secondary metabolite biosynthetic process"/>
    <property type="evidence" value="ECO:0007669"/>
    <property type="project" value="TreeGrafter"/>
</dbReference>
<sequence length="205" mass="23725">TDLCIGSINANRYRSELLNMIGMFVSTLPFRAELDPHWLFGEIVKYVREKCLSILEHSHYPLQHILSGLYLTQSNVSFLETLFDFITISEEVNDLSWNGVNLVQIPLDESYEMAKFDFSLNFTYNSSLDDNQLCCSFICASDLFEERTVLTLSQRFTYLCEQIFSSTSLQEPVDTCLTTISRLDLMLPNEMKEMQDVVFCRQTNI</sequence>
<name>A0A820M0K1_9BILA</name>
<evidence type="ECO:0000313" key="3">
    <source>
        <dbReference type="Proteomes" id="UP000663844"/>
    </source>
</evidence>
<feature type="domain" description="Condensation" evidence="1">
    <location>
        <begin position="2"/>
        <end position="170"/>
    </location>
</feature>
<protein>
    <recommendedName>
        <fullName evidence="1">Condensation domain-containing protein</fullName>
    </recommendedName>
</protein>
<gene>
    <name evidence="2" type="ORF">OXD698_LOCUS49594</name>
</gene>
<dbReference type="Gene3D" id="3.30.559.30">
    <property type="entry name" value="Nonribosomal peptide synthetase, condensation domain"/>
    <property type="match status" value="1"/>
</dbReference>
<dbReference type="EMBL" id="CAJOAZ010022523">
    <property type="protein sequence ID" value="CAF4366400.1"/>
    <property type="molecule type" value="Genomic_DNA"/>
</dbReference>
<organism evidence="2 3">
    <name type="scientific">Adineta steineri</name>
    <dbReference type="NCBI Taxonomy" id="433720"/>
    <lineage>
        <taxon>Eukaryota</taxon>
        <taxon>Metazoa</taxon>
        <taxon>Spiralia</taxon>
        <taxon>Gnathifera</taxon>
        <taxon>Rotifera</taxon>
        <taxon>Eurotatoria</taxon>
        <taxon>Bdelloidea</taxon>
        <taxon>Adinetida</taxon>
        <taxon>Adinetidae</taxon>
        <taxon>Adineta</taxon>
    </lineage>
</organism>
<comment type="caution">
    <text evidence="2">The sequence shown here is derived from an EMBL/GenBank/DDBJ whole genome shotgun (WGS) entry which is preliminary data.</text>
</comment>
<dbReference type="GO" id="GO:0005737">
    <property type="term" value="C:cytoplasm"/>
    <property type="evidence" value="ECO:0007669"/>
    <property type="project" value="TreeGrafter"/>
</dbReference>
<proteinExistence type="predicted"/>
<dbReference type="InterPro" id="IPR001242">
    <property type="entry name" value="Condensation_dom"/>
</dbReference>
<dbReference type="GO" id="GO:0031177">
    <property type="term" value="F:phosphopantetheine binding"/>
    <property type="evidence" value="ECO:0007669"/>
    <property type="project" value="TreeGrafter"/>
</dbReference>
<dbReference type="InterPro" id="IPR023213">
    <property type="entry name" value="CAT-like_dom_sf"/>
</dbReference>
<dbReference type="GO" id="GO:0003824">
    <property type="term" value="F:catalytic activity"/>
    <property type="evidence" value="ECO:0007669"/>
    <property type="project" value="InterPro"/>
</dbReference>
<dbReference type="SUPFAM" id="SSF52777">
    <property type="entry name" value="CoA-dependent acyltransferases"/>
    <property type="match status" value="1"/>
</dbReference>
<feature type="non-terminal residue" evidence="2">
    <location>
        <position position="205"/>
    </location>
</feature>
<evidence type="ECO:0000259" key="1">
    <source>
        <dbReference type="Pfam" id="PF00668"/>
    </source>
</evidence>
<dbReference type="Gene3D" id="3.30.559.10">
    <property type="entry name" value="Chloramphenicol acetyltransferase-like domain"/>
    <property type="match status" value="1"/>
</dbReference>
<dbReference type="GO" id="GO:0043041">
    <property type="term" value="P:amino acid activation for nonribosomal peptide biosynthetic process"/>
    <property type="evidence" value="ECO:0007669"/>
    <property type="project" value="TreeGrafter"/>
</dbReference>
<dbReference type="PANTHER" id="PTHR45527">
    <property type="entry name" value="NONRIBOSOMAL PEPTIDE SYNTHETASE"/>
    <property type="match status" value="1"/>
</dbReference>
<dbReference type="PANTHER" id="PTHR45527:SF1">
    <property type="entry name" value="FATTY ACID SYNTHASE"/>
    <property type="match status" value="1"/>
</dbReference>
<evidence type="ECO:0000313" key="2">
    <source>
        <dbReference type="EMBL" id="CAF4366400.1"/>
    </source>
</evidence>
<accession>A0A820M0K1</accession>
<dbReference type="AlphaFoldDB" id="A0A820M0K1"/>
<dbReference type="Pfam" id="PF00668">
    <property type="entry name" value="Condensation"/>
    <property type="match status" value="1"/>
</dbReference>